<evidence type="ECO:0000313" key="3">
    <source>
        <dbReference type="Proteomes" id="UP000248196"/>
    </source>
</evidence>
<comment type="caution">
    <text evidence="2">The sequence shown here is derived from an EMBL/GenBank/DDBJ whole genome shotgun (WGS) entry which is preliminary data.</text>
</comment>
<dbReference type="GO" id="GO:0015074">
    <property type="term" value="P:DNA integration"/>
    <property type="evidence" value="ECO:0007669"/>
    <property type="project" value="InterPro"/>
</dbReference>
<protein>
    <recommendedName>
        <fullName evidence="1">Integrase catalytic domain-containing protein</fullName>
    </recommendedName>
</protein>
<dbReference type="SUPFAM" id="SSF53098">
    <property type="entry name" value="Ribonuclease H-like"/>
    <property type="match status" value="1"/>
</dbReference>
<dbReference type="EMBL" id="PESE01000008">
    <property type="protein sequence ID" value="PYD36984.1"/>
    <property type="molecule type" value="Genomic_DNA"/>
</dbReference>
<dbReference type="Gene3D" id="3.30.420.10">
    <property type="entry name" value="Ribonuclease H-like superfamily/Ribonuclease H"/>
    <property type="match status" value="1"/>
</dbReference>
<dbReference type="InterPro" id="IPR048020">
    <property type="entry name" value="Transpos_IS3"/>
</dbReference>
<dbReference type="AlphaFoldDB" id="A0A318NTA3"/>
<accession>A0A318NTA3</accession>
<proteinExistence type="predicted"/>
<reference evidence="2 3" key="1">
    <citation type="submission" date="2017-11" db="EMBL/GenBank/DDBJ databases">
        <title>Genome sequence of the oocydin A producing rhizobacterium Serratia plymuthica 4Rx5.</title>
        <authorList>
            <person name="Matilla M.A."/>
            <person name="Udaondo Z."/>
            <person name="Salmond G.P.C."/>
        </authorList>
    </citation>
    <scope>NUCLEOTIDE SEQUENCE [LARGE SCALE GENOMIC DNA]</scope>
    <source>
        <strain evidence="2 3">4Rx5</strain>
    </source>
</reference>
<dbReference type="InterPro" id="IPR001584">
    <property type="entry name" value="Integrase_cat-core"/>
</dbReference>
<evidence type="ECO:0000259" key="1">
    <source>
        <dbReference type="PROSITE" id="PS50994"/>
    </source>
</evidence>
<feature type="domain" description="Integrase catalytic" evidence="1">
    <location>
        <begin position="34"/>
        <end position="150"/>
    </location>
</feature>
<name>A0A318NTA3_SERPL</name>
<dbReference type="Pfam" id="PF00665">
    <property type="entry name" value="rve"/>
    <property type="match status" value="1"/>
</dbReference>
<dbReference type="InterPro" id="IPR012337">
    <property type="entry name" value="RNaseH-like_sf"/>
</dbReference>
<evidence type="ECO:0000313" key="2">
    <source>
        <dbReference type="EMBL" id="PYD36984.1"/>
    </source>
</evidence>
<dbReference type="NCBIfam" id="NF033516">
    <property type="entry name" value="transpos_IS3"/>
    <property type="match status" value="1"/>
</dbReference>
<gene>
    <name evidence="2" type="ORF">CT690_21210</name>
</gene>
<dbReference type="PROSITE" id="PS50994">
    <property type="entry name" value="INTEGRASE"/>
    <property type="match status" value="1"/>
</dbReference>
<dbReference type="Proteomes" id="UP000248196">
    <property type="component" value="Unassembled WGS sequence"/>
</dbReference>
<dbReference type="OrthoDB" id="9810995at2"/>
<dbReference type="GO" id="GO:0003676">
    <property type="term" value="F:nucleic acid binding"/>
    <property type="evidence" value="ECO:0007669"/>
    <property type="project" value="InterPro"/>
</dbReference>
<dbReference type="PANTHER" id="PTHR46889:SF4">
    <property type="entry name" value="TRANSPOSASE INSO FOR INSERTION SEQUENCE ELEMENT IS911B-RELATED"/>
    <property type="match status" value="1"/>
</dbReference>
<dbReference type="InterPro" id="IPR050900">
    <property type="entry name" value="Transposase_IS3/IS150/IS904"/>
</dbReference>
<dbReference type="PANTHER" id="PTHR46889">
    <property type="entry name" value="TRANSPOSASE INSF FOR INSERTION SEQUENCE IS3B-RELATED"/>
    <property type="match status" value="1"/>
</dbReference>
<organism evidence="2 3">
    <name type="scientific">Serratia plymuthica</name>
    <dbReference type="NCBI Taxonomy" id="82996"/>
    <lineage>
        <taxon>Bacteria</taxon>
        <taxon>Pseudomonadati</taxon>
        <taxon>Pseudomonadota</taxon>
        <taxon>Gammaproteobacteria</taxon>
        <taxon>Enterobacterales</taxon>
        <taxon>Yersiniaceae</taxon>
        <taxon>Serratia</taxon>
    </lineage>
</organism>
<sequence>MKKRGLSGHQRRRKYVYTRNISAAMPNHLGREFSVEAPNKKWVTDITYIPTRQGWCYLAAVIDLYSRQVVGWDVAKTMTAELALRALRLAKLLRQPKDSVLVHSDQGSQYTSGEWRNYAASNGVELSQSRRGNCWDNAVMERFFGSLKSE</sequence>
<dbReference type="InterPro" id="IPR036397">
    <property type="entry name" value="RNaseH_sf"/>
</dbReference>